<evidence type="ECO:0000313" key="2">
    <source>
        <dbReference type="EMBL" id="KAF2208935.1"/>
    </source>
</evidence>
<protein>
    <submittedName>
        <fullName evidence="2">Uncharacterized protein</fullName>
    </submittedName>
</protein>
<accession>A0A6A6F4U5</accession>
<dbReference type="AlphaFoldDB" id="A0A6A6F4U5"/>
<sequence length="276" mass="33681">MRTLREEDDKNLSVRFFEEAEHATRYQRRFEKQAEKAHLTFASPKERERSIQRNFEKEIKAKFHQRLHEEEQAPEPDHEESEPDASLRHHILALPQELRDMILKVIFDNDPHAQPRIHINNTFKPPLALRLCRRTRTKHIKEYYTRTTFILPGRTVSFFKEFHHIPFEWNWGYNYIFHESVCEFEISRNPPRGRTRYRCERRLMVGNMMCTSEKWCSTYFEVKEWREECIQRYERRIRRDLPESDPTLESILCLGFLFIVGVMAVWMFECWRAILV</sequence>
<dbReference type="EMBL" id="ML992690">
    <property type="protein sequence ID" value="KAF2208935.1"/>
    <property type="molecule type" value="Genomic_DNA"/>
</dbReference>
<keyword evidence="3" id="KW-1185">Reference proteome</keyword>
<gene>
    <name evidence="2" type="ORF">CERZMDRAFT_100923</name>
</gene>
<keyword evidence="1" id="KW-1133">Transmembrane helix</keyword>
<feature type="transmembrane region" description="Helical" evidence="1">
    <location>
        <begin position="248"/>
        <end position="268"/>
    </location>
</feature>
<reference evidence="2" key="1">
    <citation type="journal article" date="2020" name="Stud. Mycol.">
        <title>101 Dothideomycetes genomes: a test case for predicting lifestyles and emergence of pathogens.</title>
        <authorList>
            <person name="Haridas S."/>
            <person name="Albert R."/>
            <person name="Binder M."/>
            <person name="Bloem J."/>
            <person name="Labutti K."/>
            <person name="Salamov A."/>
            <person name="Andreopoulos B."/>
            <person name="Baker S."/>
            <person name="Barry K."/>
            <person name="Bills G."/>
            <person name="Bluhm B."/>
            <person name="Cannon C."/>
            <person name="Castanera R."/>
            <person name="Culley D."/>
            <person name="Daum C."/>
            <person name="Ezra D."/>
            <person name="Gonzalez J."/>
            <person name="Henrissat B."/>
            <person name="Kuo A."/>
            <person name="Liang C."/>
            <person name="Lipzen A."/>
            <person name="Lutzoni F."/>
            <person name="Magnuson J."/>
            <person name="Mondo S."/>
            <person name="Nolan M."/>
            <person name="Ohm R."/>
            <person name="Pangilinan J."/>
            <person name="Park H.-J."/>
            <person name="Ramirez L."/>
            <person name="Alfaro M."/>
            <person name="Sun H."/>
            <person name="Tritt A."/>
            <person name="Yoshinaga Y."/>
            <person name="Zwiers L.-H."/>
            <person name="Turgeon B."/>
            <person name="Goodwin S."/>
            <person name="Spatafora J."/>
            <person name="Crous P."/>
            <person name="Grigoriev I."/>
        </authorList>
    </citation>
    <scope>NUCLEOTIDE SEQUENCE</scope>
    <source>
        <strain evidence="2">SCOH1-5</strain>
    </source>
</reference>
<organism evidence="2 3">
    <name type="scientific">Cercospora zeae-maydis SCOH1-5</name>
    <dbReference type="NCBI Taxonomy" id="717836"/>
    <lineage>
        <taxon>Eukaryota</taxon>
        <taxon>Fungi</taxon>
        <taxon>Dikarya</taxon>
        <taxon>Ascomycota</taxon>
        <taxon>Pezizomycotina</taxon>
        <taxon>Dothideomycetes</taxon>
        <taxon>Dothideomycetidae</taxon>
        <taxon>Mycosphaerellales</taxon>
        <taxon>Mycosphaerellaceae</taxon>
        <taxon>Cercospora</taxon>
    </lineage>
</organism>
<evidence type="ECO:0000256" key="1">
    <source>
        <dbReference type="SAM" id="Phobius"/>
    </source>
</evidence>
<keyword evidence="1" id="KW-0812">Transmembrane</keyword>
<name>A0A6A6F4U5_9PEZI</name>
<evidence type="ECO:0000313" key="3">
    <source>
        <dbReference type="Proteomes" id="UP000799539"/>
    </source>
</evidence>
<keyword evidence="1" id="KW-0472">Membrane</keyword>
<dbReference type="OrthoDB" id="3646939at2759"/>
<dbReference type="Proteomes" id="UP000799539">
    <property type="component" value="Unassembled WGS sequence"/>
</dbReference>
<proteinExistence type="predicted"/>